<dbReference type="Pfam" id="PF05163">
    <property type="entry name" value="DinB"/>
    <property type="match status" value="1"/>
</dbReference>
<dbReference type="STRING" id="479434.Sthe_0110"/>
<proteinExistence type="inferred from homology"/>
<dbReference type="Proteomes" id="UP000002027">
    <property type="component" value="Chromosome 1"/>
</dbReference>
<dbReference type="EMBL" id="CP001823">
    <property type="protein sequence ID" value="ACZ37549.1"/>
    <property type="molecule type" value="Genomic_DNA"/>
</dbReference>
<dbReference type="GO" id="GO:0046872">
    <property type="term" value="F:metal ion binding"/>
    <property type="evidence" value="ECO:0007669"/>
    <property type="project" value="UniProtKB-KW"/>
</dbReference>
<feature type="binding site" evidence="3">
    <location>
        <position position="47"/>
    </location>
    <ligand>
        <name>a divalent metal cation</name>
        <dbReference type="ChEBI" id="CHEBI:60240"/>
    </ligand>
</feature>
<evidence type="ECO:0000256" key="1">
    <source>
        <dbReference type="ARBA" id="ARBA00008635"/>
    </source>
</evidence>
<dbReference type="eggNOG" id="COG2318">
    <property type="taxonomic scope" value="Bacteria"/>
</dbReference>
<dbReference type="AlphaFoldDB" id="D1C5N3"/>
<keyword evidence="2 3" id="KW-0479">Metal-binding</keyword>
<comment type="similarity">
    <text evidence="1">Belongs to the DinB family.</text>
</comment>
<name>D1C5N3_SPHTD</name>
<sequence length="163" mass="18648">MDLIDRLLEHDHWATTQVLETCRGLTDAQLDQEFDIGHRTLRNTLEHMIFNIEAWGAMMAGQRPNMDRSDRSLDGLIARHERAHAAFAAVARQARDEGRLDDTYRDHFGLSTTLGGTILHVPYHNVEHRGEALHILQRLGVPDLPEIDPLLWEHETQHDGAPR</sequence>
<dbReference type="Gene3D" id="1.20.120.450">
    <property type="entry name" value="dinb family like domain"/>
    <property type="match status" value="1"/>
</dbReference>
<gene>
    <name evidence="4" type="ordered locus">Sthe_0110</name>
</gene>
<feature type="binding site" evidence="3">
    <location>
        <position position="124"/>
    </location>
    <ligand>
        <name>a divalent metal cation</name>
        <dbReference type="ChEBI" id="CHEBI:60240"/>
    </ligand>
</feature>
<dbReference type="InterPro" id="IPR034660">
    <property type="entry name" value="DinB/YfiT-like"/>
</dbReference>
<evidence type="ECO:0000256" key="2">
    <source>
        <dbReference type="ARBA" id="ARBA00022723"/>
    </source>
</evidence>
<dbReference type="RefSeq" id="WP_012870598.1">
    <property type="nucleotide sequence ID" value="NC_013523.1"/>
</dbReference>
<reference evidence="5" key="1">
    <citation type="submission" date="2009-11" db="EMBL/GenBank/DDBJ databases">
        <title>The complete chromosome 1 of Sphaerobacter thermophilus DSM 20745.</title>
        <authorList>
            <person name="Lucas S."/>
            <person name="Copeland A."/>
            <person name="Lapidus A."/>
            <person name="Glavina del Rio T."/>
            <person name="Dalin E."/>
            <person name="Tice H."/>
            <person name="Bruce D."/>
            <person name="Goodwin L."/>
            <person name="Pitluck S."/>
            <person name="Kyrpides N."/>
            <person name="Mavromatis K."/>
            <person name="Ivanova N."/>
            <person name="Mikhailova N."/>
            <person name="LaButti K.M."/>
            <person name="Clum A."/>
            <person name="Sun H.I."/>
            <person name="Brettin T."/>
            <person name="Detter J.C."/>
            <person name="Han C."/>
            <person name="Larimer F."/>
            <person name="Land M."/>
            <person name="Hauser L."/>
            <person name="Markowitz V."/>
            <person name="Cheng J.F."/>
            <person name="Hugenholtz P."/>
            <person name="Woyke T."/>
            <person name="Wu D."/>
            <person name="Steenblock K."/>
            <person name="Schneider S."/>
            <person name="Pukall R."/>
            <person name="Goeker M."/>
            <person name="Klenk H.P."/>
            <person name="Eisen J.A."/>
        </authorList>
    </citation>
    <scope>NUCLEOTIDE SEQUENCE [LARGE SCALE GENOMIC DNA]</scope>
    <source>
        <strain evidence="5">ATCC 49802 / DSM 20745 / S 6022</strain>
    </source>
</reference>
<accession>D1C5N3</accession>
<feature type="binding site" evidence="3">
    <location>
        <position position="128"/>
    </location>
    <ligand>
        <name>a divalent metal cation</name>
        <dbReference type="ChEBI" id="CHEBI:60240"/>
    </ligand>
</feature>
<reference evidence="4 5" key="2">
    <citation type="journal article" date="2010" name="Stand. Genomic Sci.">
        <title>Complete genome sequence of Desulfohalobium retbaense type strain (HR(100)).</title>
        <authorList>
            <person name="Spring S."/>
            <person name="Nolan M."/>
            <person name="Lapidus A."/>
            <person name="Glavina Del Rio T."/>
            <person name="Copeland A."/>
            <person name="Tice H."/>
            <person name="Cheng J.F."/>
            <person name="Lucas S."/>
            <person name="Land M."/>
            <person name="Chen F."/>
            <person name="Bruce D."/>
            <person name="Goodwin L."/>
            <person name="Pitluck S."/>
            <person name="Ivanova N."/>
            <person name="Mavromatis K."/>
            <person name="Mikhailova N."/>
            <person name="Pati A."/>
            <person name="Chen A."/>
            <person name="Palaniappan K."/>
            <person name="Hauser L."/>
            <person name="Chang Y.J."/>
            <person name="Jeffries C.D."/>
            <person name="Munk C."/>
            <person name="Kiss H."/>
            <person name="Chain P."/>
            <person name="Han C."/>
            <person name="Brettin T."/>
            <person name="Detter J.C."/>
            <person name="Schuler E."/>
            <person name="Goker M."/>
            <person name="Rohde M."/>
            <person name="Bristow J."/>
            <person name="Eisen J.A."/>
            <person name="Markowitz V."/>
            <person name="Hugenholtz P."/>
            <person name="Kyrpides N.C."/>
            <person name="Klenk H.P."/>
        </authorList>
    </citation>
    <scope>NUCLEOTIDE SEQUENCE [LARGE SCALE GENOMIC DNA]</scope>
    <source>
        <strain evidence="5">ATCC 49802 / DSM 20745 / S 6022</strain>
    </source>
</reference>
<evidence type="ECO:0000313" key="4">
    <source>
        <dbReference type="EMBL" id="ACZ37549.1"/>
    </source>
</evidence>
<protein>
    <submittedName>
        <fullName evidence="4">DinB family protein</fullName>
    </submittedName>
</protein>
<organism evidence="4 5">
    <name type="scientific">Sphaerobacter thermophilus (strain ATCC 49802 / DSM 20745 / KCCM 41009 / NCIMB 13125 / S 6022)</name>
    <dbReference type="NCBI Taxonomy" id="479434"/>
    <lineage>
        <taxon>Bacteria</taxon>
        <taxon>Pseudomonadati</taxon>
        <taxon>Thermomicrobiota</taxon>
        <taxon>Thermomicrobia</taxon>
        <taxon>Sphaerobacterales</taxon>
        <taxon>Sphaerobacterineae</taxon>
        <taxon>Sphaerobacteraceae</taxon>
        <taxon>Sphaerobacter</taxon>
    </lineage>
</organism>
<dbReference type="KEGG" id="sti:Sthe_0110"/>
<dbReference type="InterPro" id="IPR007837">
    <property type="entry name" value="DinB"/>
</dbReference>
<evidence type="ECO:0000256" key="3">
    <source>
        <dbReference type="PIRSR" id="PIRSR607837-1"/>
    </source>
</evidence>
<dbReference type="OrthoDB" id="118635at2"/>
<dbReference type="HOGENOM" id="CLU_1600447_0_0_0"/>
<evidence type="ECO:0000313" key="5">
    <source>
        <dbReference type="Proteomes" id="UP000002027"/>
    </source>
</evidence>
<dbReference type="InParanoid" id="D1C5N3"/>
<dbReference type="SUPFAM" id="SSF109854">
    <property type="entry name" value="DinB/YfiT-like putative metalloenzymes"/>
    <property type="match status" value="1"/>
</dbReference>
<keyword evidence="5" id="KW-1185">Reference proteome</keyword>